<dbReference type="SUPFAM" id="SSF54427">
    <property type="entry name" value="NTF2-like"/>
    <property type="match status" value="1"/>
</dbReference>
<dbReference type="Gene3D" id="3.10.450.50">
    <property type="match status" value="1"/>
</dbReference>
<dbReference type="RefSeq" id="WP_147146053.1">
    <property type="nucleotide sequence ID" value="NZ_BKAJ01000011.1"/>
</dbReference>
<dbReference type="EMBL" id="BKAJ01000011">
    <property type="protein sequence ID" value="GEP53421.1"/>
    <property type="molecule type" value="Genomic_DNA"/>
</dbReference>
<dbReference type="Proteomes" id="UP000321058">
    <property type="component" value="Unassembled WGS sequence"/>
</dbReference>
<evidence type="ECO:0000313" key="1">
    <source>
        <dbReference type="EMBL" id="GEP53421.1"/>
    </source>
</evidence>
<comment type="caution">
    <text evidence="1">The sequence shown here is derived from an EMBL/GenBank/DDBJ whole genome shotgun (WGS) entry which is preliminary data.</text>
</comment>
<gene>
    <name evidence="1" type="ORF">RSO01_05870</name>
</gene>
<name>A0A512N469_9HYPH</name>
<accession>A0A512N469</accession>
<organism evidence="1 2">
    <name type="scientific">Reyranella soli</name>
    <dbReference type="NCBI Taxonomy" id="1230389"/>
    <lineage>
        <taxon>Bacteria</taxon>
        <taxon>Pseudomonadati</taxon>
        <taxon>Pseudomonadota</taxon>
        <taxon>Alphaproteobacteria</taxon>
        <taxon>Hyphomicrobiales</taxon>
        <taxon>Reyranellaceae</taxon>
        <taxon>Reyranella</taxon>
    </lineage>
</organism>
<proteinExistence type="predicted"/>
<reference evidence="1 2" key="1">
    <citation type="submission" date="2019-07" db="EMBL/GenBank/DDBJ databases">
        <title>Whole genome shotgun sequence of Reyranella soli NBRC 108950.</title>
        <authorList>
            <person name="Hosoyama A."/>
            <person name="Uohara A."/>
            <person name="Ohji S."/>
            <person name="Ichikawa N."/>
        </authorList>
    </citation>
    <scope>NUCLEOTIDE SEQUENCE [LARGE SCALE GENOMIC DNA]</scope>
    <source>
        <strain evidence="1 2">NBRC 108950</strain>
    </source>
</reference>
<dbReference type="AlphaFoldDB" id="A0A512N469"/>
<evidence type="ECO:0000313" key="2">
    <source>
        <dbReference type="Proteomes" id="UP000321058"/>
    </source>
</evidence>
<dbReference type="InterPro" id="IPR032710">
    <property type="entry name" value="NTF2-like_dom_sf"/>
</dbReference>
<evidence type="ECO:0008006" key="3">
    <source>
        <dbReference type="Google" id="ProtNLM"/>
    </source>
</evidence>
<keyword evidence="2" id="KW-1185">Reference proteome</keyword>
<sequence>MSDIQTFVQDYIAVWNEPDAGKRRQLIRTLWQEDAHHLARTLEAVGHAGIEKRVTDAYDKWVKEKGNVFRLQGSVDGHHDTVKLRWEMLPAAGGEVISVGFDFLVLGDDGRIRTGYQFIEA</sequence>
<dbReference type="OrthoDB" id="9808719at2"/>
<protein>
    <recommendedName>
        <fullName evidence="3">SnoaL-like domain-containing protein</fullName>
    </recommendedName>
</protein>